<keyword evidence="3" id="KW-1185">Reference proteome</keyword>
<feature type="region of interest" description="Disordered" evidence="1">
    <location>
        <begin position="72"/>
        <end position="141"/>
    </location>
</feature>
<accession>A0AAD9AWR8</accession>
<organism evidence="2 3">
    <name type="scientific">Colletotrichum chrysophilum</name>
    <dbReference type="NCBI Taxonomy" id="1836956"/>
    <lineage>
        <taxon>Eukaryota</taxon>
        <taxon>Fungi</taxon>
        <taxon>Dikarya</taxon>
        <taxon>Ascomycota</taxon>
        <taxon>Pezizomycotina</taxon>
        <taxon>Sordariomycetes</taxon>
        <taxon>Hypocreomycetidae</taxon>
        <taxon>Glomerellales</taxon>
        <taxon>Glomerellaceae</taxon>
        <taxon>Colletotrichum</taxon>
        <taxon>Colletotrichum gloeosporioides species complex</taxon>
    </lineage>
</organism>
<gene>
    <name evidence="2" type="ORF">CCHR01_04149</name>
</gene>
<protein>
    <submittedName>
        <fullName evidence="2">Uncharacterized protein</fullName>
    </submittedName>
</protein>
<comment type="caution">
    <text evidence="2">The sequence shown here is derived from an EMBL/GenBank/DDBJ whole genome shotgun (WGS) entry which is preliminary data.</text>
</comment>
<feature type="compositionally biased region" description="Basic and acidic residues" evidence="1">
    <location>
        <begin position="105"/>
        <end position="141"/>
    </location>
</feature>
<proteinExistence type="predicted"/>
<sequence length="141" mass="16030">MACHRQSAQVIERSSSRRVESPADIPGSASGQHQHQHQIHFSFIRSGRARGRLSGIKMMNSDHTILSIITKHGKPSYPAPPAWLPDRTYYAYQPPPPPPVAPIEASRDTDWRDPTRPKREVSLEEQPEHEPEHQEDRLCNS</sequence>
<name>A0AAD9AWR8_9PEZI</name>
<dbReference type="AlphaFoldDB" id="A0AAD9AWR8"/>
<dbReference type="Proteomes" id="UP001243330">
    <property type="component" value="Unassembled WGS sequence"/>
</dbReference>
<evidence type="ECO:0000256" key="1">
    <source>
        <dbReference type="SAM" id="MobiDB-lite"/>
    </source>
</evidence>
<dbReference type="EMBL" id="JAQOWY010000059">
    <property type="protein sequence ID" value="KAK1853219.1"/>
    <property type="molecule type" value="Genomic_DNA"/>
</dbReference>
<evidence type="ECO:0000313" key="2">
    <source>
        <dbReference type="EMBL" id="KAK1853219.1"/>
    </source>
</evidence>
<evidence type="ECO:0000313" key="3">
    <source>
        <dbReference type="Proteomes" id="UP001243330"/>
    </source>
</evidence>
<feature type="region of interest" description="Disordered" evidence="1">
    <location>
        <begin position="1"/>
        <end position="38"/>
    </location>
</feature>
<reference evidence="2" key="1">
    <citation type="submission" date="2023-01" db="EMBL/GenBank/DDBJ databases">
        <title>Colletotrichum chrysophilum M932 genome sequence.</title>
        <authorList>
            <person name="Baroncelli R."/>
        </authorList>
    </citation>
    <scope>NUCLEOTIDE SEQUENCE</scope>
    <source>
        <strain evidence="2">M932</strain>
    </source>
</reference>